<reference evidence="1" key="1">
    <citation type="submission" date="2021-12" db="EMBL/GenBank/DDBJ databases">
        <authorList>
            <person name="King R."/>
        </authorList>
    </citation>
    <scope>NUCLEOTIDE SEQUENCE</scope>
</reference>
<proteinExistence type="predicted"/>
<dbReference type="EMBL" id="OV121139">
    <property type="protein sequence ID" value="CAH0562862.1"/>
    <property type="molecule type" value="Genomic_DNA"/>
</dbReference>
<protein>
    <submittedName>
        <fullName evidence="1">Uncharacterized protein</fullName>
    </submittedName>
</protein>
<dbReference type="OrthoDB" id="6781654at2759"/>
<evidence type="ECO:0000313" key="1">
    <source>
        <dbReference type="EMBL" id="CAH0562862.1"/>
    </source>
</evidence>
<gene>
    <name evidence="1" type="ORF">MELIAE_LOCUS11877</name>
</gene>
<organism evidence="1 2">
    <name type="scientific">Brassicogethes aeneus</name>
    <name type="common">Rape pollen beetle</name>
    <name type="synonym">Meligethes aeneus</name>
    <dbReference type="NCBI Taxonomy" id="1431903"/>
    <lineage>
        <taxon>Eukaryota</taxon>
        <taxon>Metazoa</taxon>
        <taxon>Ecdysozoa</taxon>
        <taxon>Arthropoda</taxon>
        <taxon>Hexapoda</taxon>
        <taxon>Insecta</taxon>
        <taxon>Pterygota</taxon>
        <taxon>Neoptera</taxon>
        <taxon>Endopterygota</taxon>
        <taxon>Coleoptera</taxon>
        <taxon>Polyphaga</taxon>
        <taxon>Cucujiformia</taxon>
        <taxon>Nitidulidae</taxon>
        <taxon>Meligethinae</taxon>
        <taxon>Brassicogethes</taxon>
    </lineage>
</organism>
<accession>A0A9P0FMC5</accession>
<name>A0A9P0FMC5_BRAAE</name>
<sequence length="208" mass="23643">MASPDANTFFKQIGCNELQSFVGVGNLTPEQTELLKIADKQQIRSSSCNSELYQRSSNFSEIDILNPSIIIASPNTSEVFSNQFEDNLDPPPQKRKKKALLSNFNLKEILQKDAVGNAIYVSYLGKQEPLDTRSQGYFCDVIITYFLNKSDSRLTNEEIQFVTERIVELFPHEIQETYFVPPIRKFQSGDSKAGISKGKLIDKYRNKL</sequence>
<keyword evidence="2" id="KW-1185">Reference proteome</keyword>
<evidence type="ECO:0000313" key="2">
    <source>
        <dbReference type="Proteomes" id="UP001154078"/>
    </source>
</evidence>
<dbReference type="AlphaFoldDB" id="A0A9P0FMC5"/>
<dbReference type="Proteomes" id="UP001154078">
    <property type="component" value="Chromosome 8"/>
</dbReference>